<feature type="transmembrane region" description="Helical" evidence="1">
    <location>
        <begin position="393"/>
        <end position="411"/>
    </location>
</feature>
<proteinExistence type="predicted"/>
<feature type="transmembrane region" description="Helical" evidence="1">
    <location>
        <begin position="186"/>
        <end position="205"/>
    </location>
</feature>
<evidence type="ECO:0000313" key="4">
    <source>
        <dbReference type="Proteomes" id="UP001165383"/>
    </source>
</evidence>
<sequence length="494" mass="53966">MSEAIALGTSHDGLGPAERLHPLYLLTGLGRSLRGAWGMLALGALFASQGRWWALIMMTVLFGAFSIGALYLRWLKLEYRVGDHEIRIDSGFLNRTSRAIPFDRITDVDLEQDPVQRLFGLARVKLETGASAGSKEEEGVLHTIALERAEALREHIRARRGFAGPHAATRPATEPRAIYAMNSRRILIAGLFNFSLAVIAGLFGLTQTMGDALGFDPFEPRFWTDLLARSSPLQNLVMAHQMIAVIGGSLLLILLGVGTGLVRTTLREHGFRLDRTETGFRRRRGLLTLTDVSIPAKRAQAAILANGPVRQHFGWWVLKLQSLAQDGGRGDHVVAPLADDGEAASILDSLGWPIVPTTGTWRTVSKAYVNSHLIALVPVAIATVATLIALGPIGLLGIAVGAAMIAMRWLAWRRTRYALDHGSLFVETGWWRHRRNIVPTRKIQSVDLTESWWSRLFGICTLRLGVAGGSGFADHHVPALARPAAEALRAELLA</sequence>
<name>A0ABT0S9U6_9SPHN</name>
<comment type="caution">
    <text evidence="3">The sequence shown here is derived from an EMBL/GenBank/DDBJ whole genome shotgun (WGS) entry which is preliminary data.</text>
</comment>
<evidence type="ECO:0000313" key="3">
    <source>
        <dbReference type="EMBL" id="MCL6741152.1"/>
    </source>
</evidence>
<dbReference type="Pfam" id="PF03703">
    <property type="entry name" value="bPH_2"/>
    <property type="match status" value="2"/>
</dbReference>
<dbReference type="InterPro" id="IPR005182">
    <property type="entry name" value="YdbS-like_PH"/>
</dbReference>
<dbReference type="PIRSF" id="PIRSF026631">
    <property type="entry name" value="UCP026631"/>
    <property type="match status" value="1"/>
</dbReference>
<dbReference type="Proteomes" id="UP001165383">
    <property type="component" value="Unassembled WGS sequence"/>
</dbReference>
<keyword evidence="1" id="KW-1133">Transmembrane helix</keyword>
<dbReference type="PANTHER" id="PTHR34473">
    <property type="entry name" value="UPF0699 TRANSMEMBRANE PROTEIN YDBS"/>
    <property type="match status" value="1"/>
</dbReference>
<dbReference type="RefSeq" id="WP_249915553.1">
    <property type="nucleotide sequence ID" value="NZ_JAMGBB010000001.1"/>
</dbReference>
<feature type="transmembrane region" description="Helical" evidence="1">
    <location>
        <begin position="52"/>
        <end position="72"/>
    </location>
</feature>
<keyword evidence="1" id="KW-0472">Membrane</keyword>
<dbReference type="PANTHER" id="PTHR34473:SF2">
    <property type="entry name" value="UPF0699 TRANSMEMBRANE PROTEIN YDBT"/>
    <property type="match status" value="1"/>
</dbReference>
<feature type="domain" description="YdbS-like PH" evidence="2">
    <location>
        <begin position="74"/>
        <end position="156"/>
    </location>
</feature>
<keyword evidence="4" id="KW-1185">Reference proteome</keyword>
<dbReference type="InterPro" id="IPR014529">
    <property type="entry name" value="UCP026631"/>
</dbReference>
<evidence type="ECO:0000259" key="2">
    <source>
        <dbReference type="Pfam" id="PF03703"/>
    </source>
</evidence>
<reference evidence="3" key="1">
    <citation type="submission" date="2022-05" db="EMBL/GenBank/DDBJ databases">
        <authorList>
            <person name="Jo J.-H."/>
            <person name="Im W.-T."/>
        </authorList>
    </citation>
    <scope>NUCLEOTIDE SEQUENCE</scope>
    <source>
        <strain evidence="3">RB56-2</strain>
    </source>
</reference>
<feature type="domain" description="YdbS-like PH" evidence="2">
    <location>
        <begin position="412"/>
        <end position="491"/>
    </location>
</feature>
<protein>
    <submittedName>
        <fullName evidence="3">PH domain-containing protein</fullName>
    </submittedName>
</protein>
<gene>
    <name evidence="3" type="ORF">LZ518_08410</name>
</gene>
<keyword evidence="1" id="KW-0812">Transmembrane</keyword>
<feature type="transmembrane region" description="Helical" evidence="1">
    <location>
        <begin position="242"/>
        <end position="262"/>
    </location>
</feature>
<accession>A0ABT0S9U6</accession>
<organism evidence="3 4">
    <name type="scientific">Sphingomonas brevis</name>
    <dbReference type="NCBI Taxonomy" id="2908206"/>
    <lineage>
        <taxon>Bacteria</taxon>
        <taxon>Pseudomonadati</taxon>
        <taxon>Pseudomonadota</taxon>
        <taxon>Alphaproteobacteria</taxon>
        <taxon>Sphingomonadales</taxon>
        <taxon>Sphingomonadaceae</taxon>
        <taxon>Sphingomonas</taxon>
    </lineage>
</organism>
<dbReference type="EMBL" id="JAMGBB010000001">
    <property type="protein sequence ID" value="MCL6741152.1"/>
    <property type="molecule type" value="Genomic_DNA"/>
</dbReference>
<feature type="transmembrane region" description="Helical" evidence="1">
    <location>
        <begin position="367"/>
        <end position="387"/>
    </location>
</feature>
<evidence type="ECO:0000256" key="1">
    <source>
        <dbReference type="SAM" id="Phobius"/>
    </source>
</evidence>